<evidence type="ECO:0000256" key="1">
    <source>
        <dbReference type="SAM" id="Phobius"/>
    </source>
</evidence>
<keyword evidence="3" id="KW-1185">Reference proteome</keyword>
<dbReference type="AlphaFoldDB" id="A0A835JGV2"/>
<evidence type="ECO:0000313" key="3">
    <source>
        <dbReference type="Proteomes" id="UP000657918"/>
    </source>
</evidence>
<dbReference type="EMBL" id="JADGMS010000013">
    <property type="protein sequence ID" value="KAF9670982.1"/>
    <property type="molecule type" value="Genomic_DNA"/>
</dbReference>
<dbReference type="Gene3D" id="3.30.428.10">
    <property type="entry name" value="HIT-like"/>
    <property type="match status" value="1"/>
</dbReference>
<comment type="caution">
    <text evidence="2">The sequence shown here is derived from an EMBL/GenBank/DDBJ whole genome shotgun (WGS) entry which is preliminary data.</text>
</comment>
<gene>
    <name evidence="2" type="ORF">SADUNF_Sadunf13G0125800</name>
</gene>
<keyword evidence="1" id="KW-1133">Transmembrane helix</keyword>
<keyword evidence="1" id="KW-0812">Transmembrane</keyword>
<dbReference type="InterPro" id="IPR036265">
    <property type="entry name" value="HIT-like_sf"/>
</dbReference>
<reference evidence="2 3" key="1">
    <citation type="submission" date="2020-10" db="EMBL/GenBank/DDBJ databases">
        <title>Plant Genome Project.</title>
        <authorList>
            <person name="Zhang R.-G."/>
        </authorList>
    </citation>
    <scope>NUCLEOTIDE SEQUENCE [LARGE SCALE GENOMIC DNA]</scope>
    <source>
        <strain evidence="2">FAFU-HL-1</strain>
        <tissue evidence="2">Leaf</tissue>
    </source>
</reference>
<dbReference type="Proteomes" id="UP000657918">
    <property type="component" value="Unassembled WGS sequence"/>
</dbReference>
<name>A0A835JGV2_9ROSI</name>
<evidence type="ECO:0000313" key="2">
    <source>
        <dbReference type="EMBL" id="KAF9670982.1"/>
    </source>
</evidence>
<sequence>MWTSMTTEYYQFGPQKIDPKQVFYSTNLSYATVNLHPILLGLYFYYTIGLLCYYDYFFHLADNELTEEHTISTIWPKRLKPPTICTCLQHLYKDIVRNHGIADSISCAEIISCRQYTLKIADRIFLMSIKFDSIYHE</sequence>
<keyword evidence="1" id="KW-0472">Membrane</keyword>
<protein>
    <submittedName>
        <fullName evidence="2">Uncharacterized protein</fullName>
    </submittedName>
</protein>
<organism evidence="2 3">
    <name type="scientific">Salix dunnii</name>
    <dbReference type="NCBI Taxonomy" id="1413687"/>
    <lineage>
        <taxon>Eukaryota</taxon>
        <taxon>Viridiplantae</taxon>
        <taxon>Streptophyta</taxon>
        <taxon>Embryophyta</taxon>
        <taxon>Tracheophyta</taxon>
        <taxon>Spermatophyta</taxon>
        <taxon>Magnoliopsida</taxon>
        <taxon>eudicotyledons</taxon>
        <taxon>Gunneridae</taxon>
        <taxon>Pentapetalae</taxon>
        <taxon>rosids</taxon>
        <taxon>fabids</taxon>
        <taxon>Malpighiales</taxon>
        <taxon>Salicaceae</taxon>
        <taxon>Saliceae</taxon>
        <taxon>Salix</taxon>
    </lineage>
</organism>
<dbReference type="OrthoDB" id="680339at2759"/>
<proteinExistence type="predicted"/>
<feature type="transmembrane region" description="Helical" evidence="1">
    <location>
        <begin position="35"/>
        <end position="54"/>
    </location>
</feature>
<accession>A0A835JGV2</accession>